<gene>
    <name evidence="2" type="ORF">SAMN06295987_106175</name>
</gene>
<evidence type="ECO:0000313" key="2">
    <source>
        <dbReference type="EMBL" id="SLK07283.1"/>
    </source>
</evidence>
<proteinExistence type="predicted"/>
<protein>
    <submittedName>
        <fullName evidence="2">Pimeloyl-ACP methyl ester carboxylesterase</fullName>
    </submittedName>
</protein>
<dbReference type="SUPFAM" id="SSF53474">
    <property type="entry name" value="alpha/beta-Hydrolases"/>
    <property type="match status" value="1"/>
</dbReference>
<dbReference type="Pfam" id="PF12697">
    <property type="entry name" value="Abhydrolase_6"/>
    <property type="match status" value="1"/>
</dbReference>
<feature type="domain" description="AB hydrolase-1" evidence="1">
    <location>
        <begin position="12"/>
        <end position="227"/>
    </location>
</feature>
<keyword evidence="3" id="KW-1185">Reference proteome</keyword>
<dbReference type="InterPro" id="IPR050266">
    <property type="entry name" value="AB_hydrolase_sf"/>
</dbReference>
<dbReference type="Gene3D" id="3.40.50.1820">
    <property type="entry name" value="alpha/beta hydrolase"/>
    <property type="match status" value="1"/>
</dbReference>
<organism evidence="2 3">
    <name type="scientific">Novosphingobium mathurense</name>
    <dbReference type="NCBI Taxonomy" id="428990"/>
    <lineage>
        <taxon>Bacteria</taxon>
        <taxon>Pseudomonadati</taxon>
        <taxon>Pseudomonadota</taxon>
        <taxon>Alphaproteobacteria</taxon>
        <taxon>Sphingomonadales</taxon>
        <taxon>Sphingomonadaceae</taxon>
        <taxon>Novosphingobium</taxon>
    </lineage>
</organism>
<dbReference type="Proteomes" id="UP000190989">
    <property type="component" value="Unassembled WGS sequence"/>
</dbReference>
<sequence length="237" mass="25520">MSEGAEGRQPLVLIPGLACDAALWEAQVSGLWDLAAFTIGDTLRDDSIAVMASRILASAPERFAVAGLSMGGYVALEIWRQAPGRVTRLALLDTNARADNRHTSAMRRGTIAAAEQRGYEAVAREGLTRLVRPEAPADLRERVVAMALRTGFEVYARQQNAIITRADSRDDLPGIKVPTLVLVGEQDALTPPALSEEMATAIPGAVLERIADSGHLSAMEQPTAVTQAMRRWLERPA</sequence>
<evidence type="ECO:0000313" key="3">
    <source>
        <dbReference type="Proteomes" id="UP000190989"/>
    </source>
</evidence>
<dbReference type="PRINTS" id="PR00111">
    <property type="entry name" value="ABHYDROLASE"/>
</dbReference>
<dbReference type="InterPro" id="IPR000073">
    <property type="entry name" value="AB_hydrolase_1"/>
</dbReference>
<dbReference type="STRING" id="428990.SAMN06295987_106175"/>
<name>A0A1U6IH09_9SPHN</name>
<evidence type="ECO:0000259" key="1">
    <source>
        <dbReference type="Pfam" id="PF12697"/>
    </source>
</evidence>
<dbReference type="PANTHER" id="PTHR43798:SF29">
    <property type="entry name" value="AB HYDROLASE-1 DOMAIN-CONTAINING PROTEIN"/>
    <property type="match status" value="1"/>
</dbReference>
<reference evidence="3" key="1">
    <citation type="submission" date="2017-02" db="EMBL/GenBank/DDBJ databases">
        <authorList>
            <person name="Varghese N."/>
            <person name="Submissions S."/>
        </authorList>
    </citation>
    <scope>NUCLEOTIDE SEQUENCE [LARGE SCALE GENOMIC DNA]</scope>
    <source>
        <strain evidence="3">SM117</strain>
    </source>
</reference>
<accession>A0A1U6IH09</accession>
<dbReference type="PANTHER" id="PTHR43798">
    <property type="entry name" value="MONOACYLGLYCEROL LIPASE"/>
    <property type="match status" value="1"/>
</dbReference>
<dbReference type="InterPro" id="IPR029058">
    <property type="entry name" value="AB_hydrolase_fold"/>
</dbReference>
<dbReference type="RefSeq" id="WP_079731286.1">
    <property type="nucleotide sequence ID" value="NZ_FVZE01000006.1"/>
</dbReference>
<dbReference type="EMBL" id="FVZE01000006">
    <property type="protein sequence ID" value="SLK07283.1"/>
    <property type="molecule type" value="Genomic_DNA"/>
</dbReference>
<dbReference type="AlphaFoldDB" id="A0A1U6IH09"/>